<name>A0A516SAE0_9NEIS</name>
<dbReference type="Pfam" id="PF04952">
    <property type="entry name" value="AstE_AspA_hybrid"/>
    <property type="match status" value="1"/>
</dbReference>
<feature type="domain" description="Succinylglutamate desuccinylase/Aspartoacylase catalytic" evidence="8">
    <location>
        <begin position="47"/>
        <end position="239"/>
    </location>
</feature>
<proteinExistence type="inferred from homology"/>
<evidence type="ECO:0000256" key="4">
    <source>
        <dbReference type="ARBA" id="ARBA00022833"/>
    </source>
</evidence>
<dbReference type="AlphaFoldDB" id="A0A516SAE0"/>
<dbReference type="NCBIfam" id="NF003706">
    <property type="entry name" value="PRK05324.1"/>
    <property type="match status" value="1"/>
</dbReference>
<feature type="domain" description="AstE/AspA barrel-sandwich hybrid" evidence="7">
    <location>
        <begin position="253"/>
        <end position="325"/>
    </location>
</feature>
<comment type="cofactor">
    <cofactor evidence="5">
        <name>Zn(2+)</name>
        <dbReference type="ChEBI" id="CHEBI:29105"/>
    </cofactor>
    <text evidence="5">Binds 1 zinc ion per subunit.</text>
</comment>
<dbReference type="SUPFAM" id="SSF53187">
    <property type="entry name" value="Zn-dependent exopeptidases"/>
    <property type="match status" value="1"/>
</dbReference>
<dbReference type="CDD" id="cd03855">
    <property type="entry name" value="M14_ASTE"/>
    <property type="match status" value="1"/>
</dbReference>
<keyword evidence="2 5" id="KW-0479">Metal-binding</keyword>
<evidence type="ECO:0000259" key="7">
    <source>
        <dbReference type="Pfam" id="PF04952"/>
    </source>
</evidence>
<dbReference type="EMBL" id="CP041730">
    <property type="protein sequence ID" value="QDQ25120.1"/>
    <property type="molecule type" value="Genomic_DNA"/>
</dbReference>
<protein>
    <recommendedName>
        <fullName evidence="5 6">Succinylglutamate desuccinylase</fullName>
        <ecNumber evidence="5 6">3.5.1.96</ecNumber>
    </recommendedName>
</protein>
<comment type="function">
    <text evidence="5">Transforms N(2)-succinylglutamate into succinate and glutamate.</text>
</comment>
<dbReference type="PANTHER" id="PTHR15162:SF7">
    <property type="entry name" value="SUCCINYLGLUTAMATE DESUCCINYLASE"/>
    <property type="match status" value="1"/>
</dbReference>
<accession>A0A516SAE0</accession>
<comment type="catalytic activity">
    <reaction evidence="5">
        <text>N-succinyl-L-glutamate + H2O = L-glutamate + succinate</text>
        <dbReference type="Rhea" id="RHEA:15169"/>
        <dbReference type="ChEBI" id="CHEBI:15377"/>
        <dbReference type="ChEBI" id="CHEBI:29985"/>
        <dbReference type="ChEBI" id="CHEBI:30031"/>
        <dbReference type="ChEBI" id="CHEBI:58763"/>
        <dbReference type="EC" id="3.5.1.96"/>
    </reaction>
</comment>
<evidence type="ECO:0000256" key="3">
    <source>
        <dbReference type="ARBA" id="ARBA00022801"/>
    </source>
</evidence>
<dbReference type="UniPathway" id="UPA00185">
    <property type="reaction ID" value="UER00283"/>
</dbReference>
<feature type="binding site" evidence="5">
    <location>
        <position position="55"/>
    </location>
    <ligand>
        <name>Zn(2+)</name>
        <dbReference type="ChEBI" id="CHEBI:29105"/>
    </ligand>
</feature>
<evidence type="ECO:0000256" key="1">
    <source>
        <dbReference type="ARBA" id="ARBA00022503"/>
    </source>
</evidence>
<evidence type="ECO:0000313" key="9">
    <source>
        <dbReference type="EMBL" id="QDQ25120.1"/>
    </source>
</evidence>
<feature type="active site" evidence="5">
    <location>
        <position position="213"/>
    </location>
</feature>
<keyword evidence="4 5" id="KW-0862">Zinc</keyword>
<dbReference type="GO" id="GO:0008270">
    <property type="term" value="F:zinc ion binding"/>
    <property type="evidence" value="ECO:0007669"/>
    <property type="project" value="UniProtKB-UniRule"/>
</dbReference>
<feature type="binding site" evidence="5">
    <location>
        <position position="58"/>
    </location>
    <ligand>
        <name>Zn(2+)</name>
        <dbReference type="ChEBI" id="CHEBI:29105"/>
    </ligand>
</feature>
<dbReference type="InterPro" id="IPR007036">
    <property type="entry name" value="Aste_AspA_hybrid_dom"/>
</dbReference>
<dbReference type="InterPro" id="IPR050178">
    <property type="entry name" value="AspA/AstE_fam"/>
</dbReference>
<sequence length="328" mass="35829">MISMNYLAHLLAARTDWPWPDSLPDGTRISRPGEGLLVVEPADAAFDLCLSSGIHGNETAPVELAARLLQAVLDGSLPARARILFAFGNPAALRSNKRYLDDDLNRLFGKPAEQSGSGPAAVRARELERAVEDFFAVSGSRWRLHYDLHTAIRGSQIEKFAIYPHPGDQAFDPAEIARLAACGIEAVLLQSKPSPTFSYFSRQHCGAHGFTLELGKARPFGQNQAVNLDLLEAELRRLIGGEKRDYAVSTAHPKLFRVAREVIKQTDAFKLHLADAVENFTELAPGYVLAEDGDERFVVAEQGARIVFPNSKVKNGLRAGLLVVPAVL</sequence>
<dbReference type="InterPro" id="IPR016681">
    <property type="entry name" value="SuccinylGlu_desuccinylase"/>
</dbReference>
<evidence type="ECO:0000313" key="10">
    <source>
        <dbReference type="Proteomes" id="UP000317550"/>
    </source>
</evidence>
<keyword evidence="3 5" id="KW-0378">Hydrolase</keyword>
<dbReference type="KEGG" id="cari:FNU76_01420"/>
<dbReference type="Pfam" id="PF24827">
    <property type="entry name" value="AstE_AspA_cat"/>
    <property type="match status" value="1"/>
</dbReference>
<keyword evidence="10" id="KW-1185">Reference proteome</keyword>
<evidence type="ECO:0000256" key="2">
    <source>
        <dbReference type="ARBA" id="ARBA00022723"/>
    </source>
</evidence>
<dbReference type="HAMAP" id="MF_00767">
    <property type="entry name" value="Arg_catab_AstE"/>
    <property type="match status" value="1"/>
</dbReference>
<evidence type="ECO:0000259" key="8">
    <source>
        <dbReference type="Pfam" id="PF24827"/>
    </source>
</evidence>
<dbReference type="GO" id="GO:0016788">
    <property type="term" value="F:hydrolase activity, acting on ester bonds"/>
    <property type="evidence" value="ECO:0007669"/>
    <property type="project" value="UniProtKB-UniRule"/>
</dbReference>
<dbReference type="Proteomes" id="UP000317550">
    <property type="component" value="Chromosome"/>
</dbReference>
<comment type="similarity">
    <text evidence="5">Belongs to the AspA/AstE family. Succinylglutamate desuccinylase subfamily.</text>
</comment>
<dbReference type="InterPro" id="IPR055438">
    <property type="entry name" value="AstE_AspA_cat"/>
</dbReference>
<dbReference type="Gene3D" id="3.40.630.10">
    <property type="entry name" value="Zn peptidases"/>
    <property type="match status" value="1"/>
</dbReference>
<reference evidence="10" key="1">
    <citation type="submission" date="2019-07" db="EMBL/GenBank/DDBJ databases">
        <title>Chitinimonas sp. nov., isolated from Ny-Alesund, arctica soil.</title>
        <authorList>
            <person name="Xu Q."/>
            <person name="Peng F."/>
        </authorList>
    </citation>
    <scope>NUCLEOTIDE SEQUENCE [LARGE SCALE GENOMIC DNA]</scope>
    <source>
        <strain evidence="10">R3-44</strain>
    </source>
</reference>
<keyword evidence="1 5" id="KW-0056">Arginine metabolism</keyword>
<evidence type="ECO:0000256" key="5">
    <source>
        <dbReference type="HAMAP-Rule" id="MF_00767"/>
    </source>
</evidence>
<gene>
    <name evidence="5 9" type="primary">astE</name>
    <name evidence="9" type="ORF">FNU76_01420</name>
</gene>
<comment type="pathway">
    <text evidence="5">Amino-acid degradation; L-arginine degradation via AST pathway; L-glutamate and succinate from L-arginine: step 5/5.</text>
</comment>
<organism evidence="9 10">
    <name type="scientific">Chitinimonas arctica</name>
    <dbReference type="NCBI Taxonomy" id="2594795"/>
    <lineage>
        <taxon>Bacteria</taxon>
        <taxon>Pseudomonadati</taxon>
        <taxon>Pseudomonadota</taxon>
        <taxon>Betaproteobacteria</taxon>
        <taxon>Neisseriales</taxon>
        <taxon>Chitinibacteraceae</taxon>
        <taxon>Chitinimonas</taxon>
    </lineage>
</organism>
<dbReference type="PANTHER" id="PTHR15162">
    <property type="entry name" value="ASPARTOACYLASE"/>
    <property type="match status" value="1"/>
</dbReference>
<dbReference type="GO" id="GO:0019545">
    <property type="term" value="P:L-arginine catabolic process to succinate"/>
    <property type="evidence" value="ECO:0007669"/>
    <property type="project" value="UniProtKB-UniRule"/>
</dbReference>
<dbReference type="GO" id="GO:0019544">
    <property type="term" value="P:L-arginine catabolic process to L-glutamate"/>
    <property type="evidence" value="ECO:0007669"/>
    <property type="project" value="UniProtKB-UniRule"/>
</dbReference>
<dbReference type="EC" id="3.5.1.96" evidence="5 6"/>
<dbReference type="GO" id="GO:0009017">
    <property type="term" value="F:succinylglutamate desuccinylase activity"/>
    <property type="evidence" value="ECO:0007669"/>
    <property type="project" value="UniProtKB-UniRule"/>
</dbReference>
<dbReference type="OrthoDB" id="5290473at2"/>
<evidence type="ECO:0000256" key="6">
    <source>
        <dbReference type="NCBIfam" id="TIGR03242"/>
    </source>
</evidence>
<feature type="binding site" evidence="5">
    <location>
        <position position="149"/>
    </location>
    <ligand>
        <name>Zn(2+)</name>
        <dbReference type="ChEBI" id="CHEBI:29105"/>
    </ligand>
</feature>
<dbReference type="NCBIfam" id="TIGR03242">
    <property type="entry name" value="arg_catab_astE"/>
    <property type="match status" value="1"/>
</dbReference>